<dbReference type="Proteomes" id="UP001234602">
    <property type="component" value="Unassembled WGS sequence"/>
</dbReference>
<protein>
    <recommendedName>
        <fullName evidence="3">Phage protein</fullName>
    </recommendedName>
</protein>
<dbReference type="EMBL" id="JAUCEY010000008">
    <property type="protein sequence ID" value="MDM5454737.1"/>
    <property type="molecule type" value="Genomic_DNA"/>
</dbReference>
<dbReference type="RefSeq" id="WP_167555970.1">
    <property type="nucleotide sequence ID" value="NZ_CP011008.1"/>
</dbReference>
<evidence type="ECO:0000313" key="2">
    <source>
        <dbReference type="Proteomes" id="UP001234602"/>
    </source>
</evidence>
<name>A0AAW7IX03_9BACI</name>
<evidence type="ECO:0000313" key="1">
    <source>
        <dbReference type="EMBL" id="MDM5454737.1"/>
    </source>
</evidence>
<proteinExistence type="predicted"/>
<reference evidence="1" key="1">
    <citation type="submission" date="2023-06" db="EMBL/GenBank/DDBJ databases">
        <title>Comparative genomics of Bacillaceae isolates and their secondary metabolite potential.</title>
        <authorList>
            <person name="Song L."/>
            <person name="Nielsen L.J."/>
            <person name="Mohite O."/>
            <person name="Xu X."/>
            <person name="Weber T."/>
            <person name="Kovacs A.T."/>
        </authorList>
    </citation>
    <scope>NUCLEOTIDE SEQUENCE</scope>
    <source>
        <strain evidence="1">D8_B_37</strain>
    </source>
</reference>
<comment type="caution">
    <text evidence="1">The sequence shown here is derived from an EMBL/GenBank/DDBJ whole genome shotgun (WGS) entry which is preliminary data.</text>
</comment>
<accession>A0AAW7IX03</accession>
<sequence length="55" mass="6596">MKSNKYNTGETVTIQDTNELVTINKWAYVKNMKRYSYTVKEHPTTFFFEEELKKA</sequence>
<dbReference type="AlphaFoldDB" id="A0AAW7IX03"/>
<organism evidence="1 2">
    <name type="scientific">Peribacillus simplex</name>
    <dbReference type="NCBI Taxonomy" id="1478"/>
    <lineage>
        <taxon>Bacteria</taxon>
        <taxon>Bacillati</taxon>
        <taxon>Bacillota</taxon>
        <taxon>Bacilli</taxon>
        <taxon>Bacillales</taxon>
        <taxon>Bacillaceae</taxon>
        <taxon>Peribacillus</taxon>
    </lineage>
</organism>
<gene>
    <name evidence="1" type="ORF">QUF89_21685</name>
</gene>
<evidence type="ECO:0008006" key="3">
    <source>
        <dbReference type="Google" id="ProtNLM"/>
    </source>
</evidence>